<protein>
    <submittedName>
        <fullName evidence="2">Uncharacterized protein</fullName>
    </submittedName>
</protein>
<feature type="transmembrane region" description="Helical" evidence="1">
    <location>
        <begin position="35"/>
        <end position="52"/>
    </location>
</feature>
<feature type="transmembrane region" description="Helical" evidence="1">
    <location>
        <begin position="179"/>
        <end position="197"/>
    </location>
</feature>
<reference evidence="3" key="1">
    <citation type="submission" date="2016-09" db="EMBL/GenBank/DDBJ databases">
        <authorList>
            <person name="Varghese N."/>
            <person name="Submissions S."/>
        </authorList>
    </citation>
    <scope>NUCLEOTIDE SEQUENCE [LARGE SCALE GENOMIC DNA]</scope>
    <source>
        <strain evidence="3">S5</strain>
    </source>
</reference>
<proteinExistence type="predicted"/>
<evidence type="ECO:0000256" key="1">
    <source>
        <dbReference type="SAM" id="Phobius"/>
    </source>
</evidence>
<keyword evidence="1" id="KW-0472">Membrane</keyword>
<accession>A0A1G6GP24</accession>
<feature type="transmembrane region" description="Helical" evidence="1">
    <location>
        <begin position="72"/>
        <end position="90"/>
    </location>
</feature>
<evidence type="ECO:0000313" key="3">
    <source>
        <dbReference type="Proteomes" id="UP000242949"/>
    </source>
</evidence>
<feature type="transmembrane region" description="Helical" evidence="1">
    <location>
        <begin position="235"/>
        <end position="253"/>
    </location>
</feature>
<keyword evidence="1" id="KW-0812">Transmembrane</keyword>
<organism evidence="2 3">
    <name type="scientific">Pelagirhabdus alkalitolerans</name>
    <dbReference type="NCBI Taxonomy" id="1612202"/>
    <lineage>
        <taxon>Bacteria</taxon>
        <taxon>Bacillati</taxon>
        <taxon>Bacillota</taxon>
        <taxon>Bacilli</taxon>
        <taxon>Bacillales</taxon>
        <taxon>Bacillaceae</taxon>
        <taxon>Pelagirhabdus</taxon>
    </lineage>
</organism>
<feature type="transmembrane region" description="Helical" evidence="1">
    <location>
        <begin position="9"/>
        <end position="29"/>
    </location>
</feature>
<dbReference type="EMBL" id="FMYI01000001">
    <property type="protein sequence ID" value="SDB83698.1"/>
    <property type="molecule type" value="Genomic_DNA"/>
</dbReference>
<keyword evidence="1" id="KW-1133">Transmembrane helix</keyword>
<feature type="transmembrane region" description="Helical" evidence="1">
    <location>
        <begin position="148"/>
        <end position="173"/>
    </location>
</feature>
<name>A0A1G6GP24_9BACI</name>
<gene>
    <name evidence="2" type="ORF">SAMN05421734_101339</name>
</gene>
<keyword evidence="3" id="KW-1185">Reference proteome</keyword>
<feature type="transmembrane region" description="Helical" evidence="1">
    <location>
        <begin position="209"/>
        <end position="229"/>
    </location>
</feature>
<sequence>MISKFKKSLPIQIIFYINNIALILLMTHFDLEGFMALWFFSPFLLYMFSLTFYTEIRMTSLHKIKKLIKLEFSMRTAILFINLVILSFHNTGTPSFFINLIVTLMAFFLLFKLNNMINSNQSAIREAYSNHAHNFSEKVPNHKQATTLMALIGYLNTIIILLPAISIVLFRVLGKDHRWIVFLMALILLTIYFYLNEKKFYLYNAHYKFRDNIMLFIGIAIILIFQGHIHIDTDTFNFLAVFVGAIFCLPTFITNQSIIDELKQFHSSDL</sequence>
<evidence type="ECO:0000313" key="2">
    <source>
        <dbReference type="EMBL" id="SDB83698.1"/>
    </source>
</evidence>
<dbReference type="AlphaFoldDB" id="A0A1G6GP24"/>
<dbReference type="Proteomes" id="UP000242949">
    <property type="component" value="Unassembled WGS sequence"/>
</dbReference>